<dbReference type="SUPFAM" id="SSF52540">
    <property type="entry name" value="P-loop containing nucleoside triphosphate hydrolases"/>
    <property type="match status" value="1"/>
</dbReference>
<sequence length="628" mass="70423">MAEFDKTKDYGTFSAKFNSYSSGEPNKQDSSPKPQPEILDDDHDVWHRLGITKAEFKTLLELRSNGNARIQTIIFLLGVFLTPITAIGALLGFVHAYQRILWPEKILPHFYPMRPIIRLAMFLGAILLWVVVIIAAIVVLPLVGLSGNGEQLLLVVLVVNFLLTSGAYGIFHQWQKGVNNAVLHGEKFGTARFARQEELEKYKQAKGLYIGGEHYRYSKQGHLLTIAGSRSGKFTNLIAPNLLGWADIDGSFVVIDPKGEIAACTSKYQGEAGQNVVVLNPWAILPDKLPDSVKYNPMDILDADNPNLVDDCQMLAEMIVPQDTGKNKFFSDSARAILTGLIMYIALSEEGHNRSLKTLWKWVRYPQEMWDRVLAEMENFEGQHGDTLLYASTEIAKYTKAGSQTWGSILATVMQSTDFLKSPALQVGMESGYDPYELAKSKTTVYVIIPTDKLQSHGRWLRLVTTSMMRAVIRKPGKRVVFMLDEFAALGYLPEIETALAAYAGYNVTVWAILQSLVQLQALYQNNWQVFIGNTAVRHFFGIHNNFDANYISAAIGQTSNVLIERHRMGIGKVESNQRPLITPDELRIASGKSIFTFIDDMPPTYFDKAPYHDKEELKARASKNPYL</sequence>
<keyword evidence="10" id="KW-1185">Reference proteome</keyword>
<evidence type="ECO:0000256" key="4">
    <source>
        <dbReference type="ARBA" id="ARBA00022692"/>
    </source>
</evidence>
<dbReference type="KEGG" id="muh:HYN43_015895"/>
<dbReference type="Gene3D" id="3.40.50.300">
    <property type="entry name" value="P-loop containing nucleotide triphosphate hydrolases"/>
    <property type="match status" value="1"/>
</dbReference>
<evidence type="ECO:0000256" key="6">
    <source>
        <dbReference type="ARBA" id="ARBA00023136"/>
    </source>
</evidence>
<feature type="transmembrane region" description="Helical" evidence="8">
    <location>
        <begin position="152"/>
        <end position="171"/>
    </location>
</feature>
<dbReference type="InterPro" id="IPR051539">
    <property type="entry name" value="T4SS-coupling_protein"/>
</dbReference>
<dbReference type="EMBL" id="CP032869">
    <property type="protein sequence ID" value="AYL96690.1"/>
    <property type="molecule type" value="Genomic_DNA"/>
</dbReference>
<dbReference type="RefSeq" id="WP_119410284.1">
    <property type="nucleotide sequence ID" value="NZ_CP032869.1"/>
</dbReference>
<comment type="subcellular location">
    <subcellularLocation>
        <location evidence="1">Cell membrane</location>
        <topology evidence="1">Multi-pass membrane protein</topology>
    </subcellularLocation>
</comment>
<dbReference type="InterPro" id="IPR003688">
    <property type="entry name" value="TraG/VirD4"/>
</dbReference>
<dbReference type="PANTHER" id="PTHR37937">
    <property type="entry name" value="CONJUGATIVE TRANSFER: DNA TRANSPORT"/>
    <property type="match status" value="1"/>
</dbReference>
<comment type="similarity">
    <text evidence="2">Belongs to the VirD4/TraG family.</text>
</comment>
<dbReference type="AlphaFoldDB" id="A0A494VTE6"/>
<accession>A0A494VTE6</accession>
<name>A0A494VTE6_9SPHI</name>
<evidence type="ECO:0000256" key="7">
    <source>
        <dbReference type="SAM" id="MobiDB-lite"/>
    </source>
</evidence>
<feature type="transmembrane region" description="Helical" evidence="8">
    <location>
        <begin position="116"/>
        <end position="140"/>
    </location>
</feature>
<keyword evidence="6 8" id="KW-0472">Membrane</keyword>
<protein>
    <submittedName>
        <fullName evidence="9">Type IV secretory system conjugative DNA transfer family protein</fullName>
    </submittedName>
</protein>
<keyword evidence="4 8" id="KW-0812">Transmembrane</keyword>
<dbReference type="PANTHER" id="PTHR37937:SF1">
    <property type="entry name" value="CONJUGATIVE TRANSFER: DNA TRANSPORT"/>
    <property type="match status" value="1"/>
</dbReference>
<reference evidence="9 10" key="1">
    <citation type="submission" date="2018-10" db="EMBL/GenBank/DDBJ databases">
        <title>Genome sequencing of Mucilaginibacter sp. HYN0043.</title>
        <authorList>
            <person name="Kim M."/>
            <person name="Yi H."/>
        </authorList>
    </citation>
    <scope>NUCLEOTIDE SEQUENCE [LARGE SCALE GENOMIC DNA]</scope>
    <source>
        <strain evidence="9 10">HYN0043</strain>
    </source>
</reference>
<evidence type="ECO:0000256" key="2">
    <source>
        <dbReference type="ARBA" id="ARBA00008806"/>
    </source>
</evidence>
<evidence type="ECO:0000313" key="10">
    <source>
        <dbReference type="Proteomes" id="UP000270046"/>
    </source>
</evidence>
<dbReference type="InterPro" id="IPR027417">
    <property type="entry name" value="P-loop_NTPase"/>
</dbReference>
<evidence type="ECO:0000256" key="1">
    <source>
        <dbReference type="ARBA" id="ARBA00004651"/>
    </source>
</evidence>
<dbReference type="OrthoDB" id="9759295at2"/>
<evidence type="ECO:0000256" key="3">
    <source>
        <dbReference type="ARBA" id="ARBA00022475"/>
    </source>
</evidence>
<gene>
    <name evidence="9" type="ORF">HYN43_015895</name>
</gene>
<dbReference type="Proteomes" id="UP000270046">
    <property type="component" value="Chromosome"/>
</dbReference>
<feature type="region of interest" description="Disordered" evidence="7">
    <location>
        <begin position="13"/>
        <end position="37"/>
    </location>
</feature>
<evidence type="ECO:0000313" key="9">
    <source>
        <dbReference type="EMBL" id="AYL96690.1"/>
    </source>
</evidence>
<organism evidence="9 10">
    <name type="scientific">Mucilaginibacter celer</name>
    <dbReference type="NCBI Taxonomy" id="2305508"/>
    <lineage>
        <taxon>Bacteria</taxon>
        <taxon>Pseudomonadati</taxon>
        <taxon>Bacteroidota</taxon>
        <taxon>Sphingobacteriia</taxon>
        <taxon>Sphingobacteriales</taxon>
        <taxon>Sphingobacteriaceae</taxon>
        <taxon>Mucilaginibacter</taxon>
    </lineage>
</organism>
<proteinExistence type="inferred from homology"/>
<feature type="compositionally biased region" description="Polar residues" evidence="7">
    <location>
        <begin position="15"/>
        <end position="32"/>
    </location>
</feature>
<evidence type="ECO:0000256" key="8">
    <source>
        <dbReference type="SAM" id="Phobius"/>
    </source>
</evidence>
<feature type="transmembrane region" description="Helical" evidence="8">
    <location>
        <begin position="73"/>
        <end position="96"/>
    </location>
</feature>
<evidence type="ECO:0000256" key="5">
    <source>
        <dbReference type="ARBA" id="ARBA00022989"/>
    </source>
</evidence>
<dbReference type="Pfam" id="PF02534">
    <property type="entry name" value="T4SS-DNA_transf"/>
    <property type="match status" value="1"/>
</dbReference>
<dbReference type="GO" id="GO:0005886">
    <property type="term" value="C:plasma membrane"/>
    <property type="evidence" value="ECO:0007669"/>
    <property type="project" value="UniProtKB-SubCell"/>
</dbReference>
<dbReference type="CDD" id="cd01127">
    <property type="entry name" value="TrwB_TraG_TraD_VirD4"/>
    <property type="match status" value="1"/>
</dbReference>
<keyword evidence="5 8" id="KW-1133">Transmembrane helix</keyword>
<keyword evidence="3" id="KW-1003">Cell membrane</keyword>